<feature type="region of interest" description="Disordered" evidence="1">
    <location>
        <begin position="203"/>
        <end position="223"/>
    </location>
</feature>
<sequence length="223" mass="25182">MWAMKRLNLDWTGVLEQGLNELNVLDEFRLKAYEIGDRVLLFKSRLRLFLSKLKSKWTGPFLITKVFTDGAVYLENKEDERFIVIGQRIMIYLGSAESVYEKNGVVLRSTYPSMVCRSIDGPSMVSVDASCLKDKNNLLQERQIQLFYSSYLLIDEDTNTKQDPSYVPSVSQTPQSSCRATRGTHHMMNLDVVIASQSDEERTLMNSPSEAVSNLEGGSTSGS</sequence>
<organism evidence="2">
    <name type="scientific">Solanum chilense</name>
    <name type="common">Tomato</name>
    <name type="synonym">Lycopersicon chilense</name>
    <dbReference type="NCBI Taxonomy" id="4083"/>
    <lineage>
        <taxon>Eukaryota</taxon>
        <taxon>Viridiplantae</taxon>
        <taxon>Streptophyta</taxon>
        <taxon>Embryophyta</taxon>
        <taxon>Tracheophyta</taxon>
        <taxon>Spermatophyta</taxon>
        <taxon>Magnoliopsida</taxon>
        <taxon>eudicotyledons</taxon>
        <taxon>Gunneridae</taxon>
        <taxon>Pentapetalae</taxon>
        <taxon>asterids</taxon>
        <taxon>lamiids</taxon>
        <taxon>Solanales</taxon>
        <taxon>Solanaceae</taxon>
        <taxon>Solanoideae</taxon>
        <taxon>Solaneae</taxon>
        <taxon>Solanum</taxon>
        <taxon>Solanum subgen. Lycopersicon</taxon>
    </lineage>
</organism>
<reference evidence="2" key="1">
    <citation type="submission" date="2019-05" db="EMBL/GenBank/DDBJ databases">
        <title>The de novo reference genome and transcriptome assemblies of the wild tomato species Solanum chilense.</title>
        <authorList>
            <person name="Stam R."/>
            <person name="Nosenko T."/>
            <person name="Hoerger A.C."/>
            <person name="Stephan W."/>
            <person name="Seidel M.A."/>
            <person name="Kuhn J.M.M."/>
            <person name="Haberer G."/>
            <person name="Tellier A."/>
        </authorList>
    </citation>
    <scope>NUCLEOTIDE SEQUENCE</scope>
    <source>
        <tissue evidence="2">Mature leaves</tissue>
    </source>
</reference>
<evidence type="ECO:0000313" key="2">
    <source>
        <dbReference type="EMBL" id="TMW96089.1"/>
    </source>
</evidence>
<dbReference type="EMBL" id="RXGB01002163">
    <property type="protein sequence ID" value="TMW96089.1"/>
    <property type="molecule type" value="Genomic_DNA"/>
</dbReference>
<protein>
    <submittedName>
        <fullName evidence="2">Uncharacterized protein</fullName>
    </submittedName>
</protein>
<dbReference type="AlphaFoldDB" id="A0A6N2BTP4"/>
<evidence type="ECO:0000256" key="1">
    <source>
        <dbReference type="SAM" id="MobiDB-lite"/>
    </source>
</evidence>
<accession>A0A6N2BTP4</accession>
<gene>
    <name evidence="2" type="ORF">EJD97_007940</name>
</gene>
<comment type="caution">
    <text evidence="2">The sequence shown here is derived from an EMBL/GenBank/DDBJ whole genome shotgun (WGS) entry which is preliminary data.</text>
</comment>
<name>A0A6N2BTP4_SOLCI</name>
<proteinExistence type="predicted"/>
<feature type="compositionally biased region" description="Polar residues" evidence="1">
    <location>
        <begin position="204"/>
        <end position="223"/>
    </location>
</feature>